<dbReference type="EC" id="2.7.13.3" evidence="2"/>
<dbReference type="Pfam" id="PF07495">
    <property type="entry name" value="Y_Y_Y"/>
    <property type="match status" value="1"/>
</dbReference>
<dbReference type="Pfam" id="PF00072">
    <property type="entry name" value="Response_reg"/>
    <property type="match status" value="1"/>
</dbReference>
<dbReference type="Pfam" id="PF07494">
    <property type="entry name" value="Reg_prop"/>
    <property type="match status" value="2"/>
</dbReference>
<sequence length="1333" mass="149101">MQVKRCTTILCLLVLSFPLAAQIAPAKIRSLTTEDGLPQGFITGIVQDRKGFMWLGTRDGLARYDGRSIKVLRSEEGDSTTLSGNIIRFLSLDPHNNIWVQYDNGSTDLLNPETEQVRRLTAAPAFKQLVTSKPEFAFSQLVPDADGNAYRLYTNDHPQHNRVVHLSLRSGQTKTLALPPGEIPQGLANNEGGNCWLLTSKNLYAIGRNGWLGKKISLPRQAAKDLAAMYRGTGPVNFIIGKNNTLALPTLTALWNYNPATRQWTKGPVPVPQKNTGMPWMVHGQDGNNYLVAAYQVHRVAPDGTLSLLWTNTLRYPEIITAMVDRTNVLWVSTNTFGLRLIDLNATGFRSYPIAHDFFYDVLKHLYPIRTSTFQPNLYGNYNLSGRSGMDKAGNLWFINFLYSQLDGKAVKPNHLARLVPSGAGIVNLDTLSQLRGDNRINNFVFDRNNTCWATSVKENKLLRINTATGKILDHVLLHKELWHPNHLLAVDSLLLLVHNDAVQVYNQPSGKLTLYRHQPGVQQFRNAYLIMATPDPLHKEIIWLATRGIGLLRLNLKTATLQLFGTRQGLPNNTVYAILPDGKGYFWCSSNKGIFRFNPRNYAVLSFTEKDGLQGNEFNRFQYLQLPDGRMVFGGTQGYTIFHPDSIRIDSFRPHVAITDIAVQNESINRYPEGSRAPGLADTLRLRYNQNFITFRFAALQFTNPGKIQYRYRLSGLNKEWIGIGNQNTANFTNLPPGQYLLQLNASNTAGIWSPHITTLALFISPPWWKTWWAYLLYGVSAGALTIFIFRLQLRQAKARQEAELKQKEAEQLKAIDEIKSRFFSNITHELRTPLSLIISPVDQLLRDGATPAAVRTSLNMVQRNAAQLLRLINQLLDMSKLESGNMQLSLSQGNLCLFFEECIAAFKNAAHAKNIRLYFQGADAGQDVLFDAGKMEMVLYNLLSNAVKFTAEGGEVQVLLEQHETGANLQVRFSVHDTGIGIAPENLTHIFERFYQADNSATRRYEGSGIGLALVKELVQLMGGSITVDSKPRQGTRFAVALPLQKAASQTVPQWMQQKADQVVALPTNAVVPMENDKEAPLLLVAEDNEELRAFIAQTLQNRYRVLTAANGQEALELAQAELPDVIISDLMMPLMDGYSLCRAIKSAAATEHIAVVLLTAKAAHDSVVAGLRSGADDYITKPFHFDELQLRLANILERRDKLRRFYQGQLRDPDEPLVQKDTTPPFLSGLYTIIDHHLNDSTFTVEKLATHAAMSSRTLNRKLASLAGLSANEFIRQYRLKKSLSFLQTGSNVSQAAYSVGFETHAHFTTSFKAFFGLTPSEFLNTKQSN</sequence>
<dbReference type="Gene3D" id="1.10.287.130">
    <property type="match status" value="1"/>
</dbReference>
<dbReference type="STRING" id="1302690.BUE76_01080"/>
<dbReference type="InterPro" id="IPR036097">
    <property type="entry name" value="HisK_dim/P_sf"/>
</dbReference>
<dbReference type="FunFam" id="3.30.565.10:FF:000037">
    <property type="entry name" value="Hybrid sensor histidine kinase/response regulator"/>
    <property type="match status" value="1"/>
</dbReference>
<organism evidence="18 19">
    <name type="scientific">Cnuella takakiae</name>
    <dbReference type="NCBI Taxonomy" id="1302690"/>
    <lineage>
        <taxon>Bacteria</taxon>
        <taxon>Pseudomonadati</taxon>
        <taxon>Bacteroidota</taxon>
        <taxon>Chitinophagia</taxon>
        <taxon>Chitinophagales</taxon>
        <taxon>Chitinophagaceae</taxon>
        <taxon>Cnuella</taxon>
    </lineage>
</organism>
<dbReference type="InterPro" id="IPR018060">
    <property type="entry name" value="HTH_AraC"/>
</dbReference>
<keyword evidence="9" id="KW-0805">Transcription regulation</keyword>
<dbReference type="PANTHER" id="PTHR43547:SF2">
    <property type="entry name" value="HYBRID SIGNAL TRANSDUCTION HISTIDINE KINASE C"/>
    <property type="match status" value="1"/>
</dbReference>
<dbReference type="InterPro" id="IPR003661">
    <property type="entry name" value="HisK_dim/P_dom"/>
</dbReference>
<evidence type="ECO:0000259" key="16">
    <source>
        <dbReference type="PROSITE" id="PS50109"/>
    </source>
</evidence>
<dbReference type="GO" id="GO:0000155">
    <property type="term" value="F:phosphorelay sensor kinase activity"/>
    <property type="evidence" value="ECO:0007669"/>
    <property type="project" value="InterPro"/>
</dbReference>
<dbReference type="SUPFAM" id="SSF52172">
    <property type="entry name" value="CheY-like"/>
    <property type="match status" value="1"/>
</dbReference>
<gene>
    <name evidence="18" type="ORF">SAMN05444008_101301</name>
</gene>
<dbReference type="InterPro" id="IPR018062">
    <property type="entry name" value="HTH_AraC-typ_CS"/>
</dbReference>
<keyword evidence="10" id="KW-0238">DNA-binding</keyword>
<dbReference type="CDD" id="cd16922">
    <property type="entry name" value="HATPase_EvgS-ArcB-TorS-like"/>
    <property type="match status" value="1"/>
</dbReference>
<keyword evidence="6 18" id="KW-0418">Kinase</keyword>
<evidence type="ECO:0000256" key="11">
    <source>
        <dbReference type="ARBA" id="ARBA00023163"/>
    </source>
</evidence>
<feature type="chain" id="PRO_5012183341" description="histidine kinase" evidence="14">
    <location>
        <begin position="22"/>
        <end position="1333"/>
    </location>
</feature>
<dbReference type="SUPFAM" id="SSF63829">
    <property type="entry name" value="Calcium-dependent phosphotriesterase"/>
    <property type="match status" value="1"/>
</dbReference>
<dbReference type="InterPro" id="IPR001789">
    <property type="entry name" value="Sig_transdc_resp-reg_receiver"/>
</dbReference>
<dbReference type="PRINTS" id="PR00344">
    <property type="entry name" value="BCTRLSENSOR"/>
</dbReference>
<dbReference type="InterPro" id="IPR005467">
    <property type="entry name" value="His_kinase_dom"/>
</dbReference>
<evidence type="ECO:0000256" key="6">
    <source>
        <dbReference type="ARBA" id="ARBA00022777"/>
    </source>
</evidence>
<keyword evidence="7" id="KW-0067">ATP-binding</keyword>
<dbReference type="SUPFAM" id="SSF47384">
    <property type="entry name" value="Homodimeric domain of signal transducing histidine kinase"/>
    <property type="match status" value="1"/>
</dbReference>
<dbReference type="PANTHER" id="PTHR43547">
    <property type="entry name" value="TWO-COMPONENT HISTIDINE KINASE"/>
    <property type="match status" value="1"/>
</dbReference>
<dbReference type="Gene3D" id="2.60.40.10">
    <property type="entry name" value="Immunoglobulins"/>
    <property type="match status" value="1"/>
</dbReference>
<evidence type="ECO:0000259" key="17">
    <source>
        <dbReference type="PROSITE" id="PS50110"/>
    </source>
</evidence>
<evidence type="ECO:0000256" key="7">
    <source>
        <dbReference type="ARBA" id="ARBA00022840"/>
    </source>
</evidence>
<dbReference type="InterPro" id="IPR036890">
    <property type="entry name" value="HATPase_C_sf"/>
</dbReference>
<dbReference type="GO" id="GO:0043565">
    <property type="term" value="F:sequence-specific DNA binding"/>
    <property type="evidence" value="ECO:0007669"/>
    <property type="project" value="InterPro"/>
</dbReference>
<keyword evidence="8" id="KW-0902">Two-component regulatory system</keyword>
<dbReference type="Gene3D" id="1.10.10.60">
    <property type="entry name" value="Homeodomain-like"/>
    <property type="match status" value="1"/>
</dbReference>
<dbReference type="CDD" id="cd00082">
    <property type="entry name" value="HisKA"/>
    <property type="match status" value="1"/>
</dbReference>
<feature type="domain" description="HTH araC/xylS-type" evidence="15">
    <location>
        <begin position="1231"/>
        <end position="1329"/>
    </location>
</feature>
<evidence type="ECO:0000256" key="5">
    <source>
        <dbReference type="ARBA" id="ARBA00022741"/>
    </source>
</evidence>
<keyword evidence="19" id="KW-1185">Reference proteome</keyword>
<dbReference type="InterPro" id="IPR009057">
    <property type="entry name" value="Homeodomain-like_sf"/>
</dbReference>
<dbReference type="PROSITE" id="PS50109">
    <property type="entry name" value="HIS_KIN"/>
    <property type="match status" value="1"/>
</dbReference>
<evidence type="ECO:0000313" key="19">
    <source>
        <dbReference type="Proteomes" id="UP000184368"/>
    </source>
</evidence>
<dbReference type="InterPro" id="IPR011006">
    <property type="entry name" value="CheY-like_superfamily"/>
</dbReference>
<evidence type="ECO:0000256" key="4">
    <source>
        <dbReference type="ARBA" id="ARBA00022679"/>
    </source>
</evidence>
<keyword evidence="13" id="KW-0175">Coiled coil</keyword>
<dbReference type="Gene3D" id="3.40.50.2300">
    <property type="match status" value="1"/>
</dbReference>
<dbReference type="Pfam" id="PF02518">
    <property type="entry name" value="HATPase_c"/>
    <property type="match status" value="1"/>
</dbReference>
<dbReference type="InterPro" id="IPR003594">
    <property type="entry name" value="HATPase_dom"/>
</dbReference>
<feature type="domain" description="Response regulatory" evidence="17">
    <location>
        <begin position="1084"/>
        <end position="1199"/>
    </location>
</feature>
<dbReference type="Pfam" id="PF00512">
    <property type="entry name" value="HisKA"/>
    <property type="match status" value="1"/>
</dbReference>
<evidence type="ECO:0000256" key="9">
    <source>
        <dbReference type="ARBA" id="ARBA00023015"/>
    </source>
</evidence>
<dbReference type="Gene3D" id="2.130.10.10">
    <property type="entry name" value="YVTN repeat-like/Quinoprotein amine dehydrogenase"/>
    <property type="match status" value="2"/>
</dbReference>
<dbReference type="EMBL" id="FQUO01000001">
    <property type="protein sequence ID" value="SHE37998.1"/>
    <property type="molecule type" value="Genomic_DNA"/>
</dbReference>
<dbReference type="SMART" id="SM00387">
    <property type="entry name" value="HATPase_c"/>
    <property type="match status" value="1"/>
</dbReference>
<dbReference type="PROSITE" id="PS00041">
    <property type="entry name" value="HTH_ARAC_FAMILY_1"/>
    <property type="match status" value="1"/>
</dbReference>
<feature type="signal peptide" evidence="14">
    <location>
        <begin position="1"/>
        <end position="21"/>
    </location>
</feature>
<protein>
    <recommendedName>
        <fullName evidence="2">histidine kinase</fullName>
        <ecNumber evidence="2">2.7.13.3</ecNumber>
    </recommendedName>
</protein>
<comment type="catalytic activity">
    <reaction evidence="1">
        <text>ATP + protein L-histidine = ADP + protein N-phospho-L-histidine.</text>
        <dbReference type="EC" id="2.7.13.3"/>
    </reaction>
</comment>
<dbReference type="SUPFAM" id="SSF55874">
    <property type="entry name" value="ATPase domain of HSP90 chaperone/DNA topoisomerase II/histidine kinase"/>
    <property type="match status" value="1"/>
</dbReference>
<dbReference type="PROSITE" id="PS50110">
    <property type="entry name" value="RESPONSE_REGULATORY"/>
    <property type="match status" value="1"/>
</dbReference>
<dbReference type="InterPro" id="IPR011110">
    <property type="entry name" value="Reg_prop"/>
</dbReference>
<dbReference type="Proteomes" id="UP000184368">
    <property type="component" value="Unassembled WGS sequence"/>
</dbReference>
<dbReference type="SMART" id="SM00448">
    <property type="entry name" value="REC"/>
    <property type="match status" value="1"/>
</dbReference>
<evidence type="ECO:0000256" key="12">
    <source>
        <dbReference type="PROSITE-ProRule" id="PRU00169"/>
    </source>
</evidence>
<dbReference type="InterPro" id="IPR011123">
    <property type="entry name" value="Y_Y_Y"/>
</dbReference>
<dbReference type="FunFam" id="1.10.287.130:FF:000045">
    <property type="entry name" value="Two-component system sensor histidine kinase/response regulator"/>
    <property type="match status" value="1"/>
</dbReference>
<dbReference type="GO" id="GO:0005524">
    <property type="term" value="F:ATP binding"/>
    <property type="evidence" value="ECO:0007669"/>
    <property type="project" value="UniProtKB-KW"/>
</dbReference>
<evidence type="ECO:0000259" key="15">
    <source>
        <dbReference type="PROSITE" id="PS01124"/>
    </source>
</evidence>
<dbReference type="SMART" id="SM00342">
    <property type="entry name" value="HTH_ARAC"/>
    <property type="match status" value="1"/>
</dbReference>
<evidence type="ECO:0000256" key="1">
    <source>
        <dbReference type="ARBA" id="ARBA00000085"/>
    </source>
</evidence>
<feature type="domain" description="Histidine kinase" evidence="16">
    <location>
        <begin position="827"/>
        <end position="1048"/>
    </location>
</feature>
<dbReference type="GO" id="GO:0003700">
    <property type="term" value="F:DNA-binding transcription factor activity"/>
    <property type="evidence" value="ECO:0007669"/>
    <property type="project" value="InterPro"/>
</dbReference>
<evidence type="ECO:0000256" key="2">
    <source>
        <dbReference type="ARBA" id="ARBA00012438"/>
    </source>
</evidence>
<dbReference type="Pfam" id="PF12833">
    <property type="entry name" value="HTH_18"/>
    <property type="match status" value="1"/>
</dbReference>
<evidence type="ECO:0000256" key="14">
    <source>
        <dbReference type="SAM" id="SignalP"/>
    </source>
</evidence>
<keyword evidence="3 12" id="KW-0597">Phosphoprotein</keyword>
<dbReference type="CDD" id="cd17574">
    <property type="entry name" value="REC_OmpR"/>
    <property type="match status" value="1"/>
</dbReference>
<feature type="coiled-coil region" evidence="13">
    <location>
        <begin position="792"/>
        <end position="819"/>
    </location>
</feature>
<feature type="modified residue" description="4-aspartylphosphate" evidence="12">
    <location>
        <position position="1132"/>
    </location>
</feature>
<name>A0A1M4T0K4_9BACT</name>
<dbReference type="SUPFAM" id="SSF101898">
    <property type="entry name" value="NHL repeat"/>
    <property type="match status" value="1"/>
</dbReference>
<keyword evidence="4" id="KW-0808">Transferase</keyword>
<dbReference type="InterPro" id="IPR004358">
    <property type="entry name" value="Sig_transdc_His_kin-like_C"/>
</dbReference>
<dbReference type="Gene3D" id="3.30.565.10">
    <property type="entry name" value="Histidine kinase-like ATPase, C-terminal domain"/>
    <property type="match status" value="1"/>
</dbReference>
<dbReference type="SMART" id="SM00388">
    <property type="entry name" value="HisKA"/>
    <property type="match status" value="1"/>
</dbReference>
<dbReference type="SUPFAM" id="SSF46689">
    <property type="entry name" value="Homeodomain-like"/>
    <property type="match status" value="1"/>
</dbReference>
<dbReference type="InterPro" id="IPR015943">
    <property type="entry name" value="WD40/YVTN_repeat-like_dom_sf"/>
</dbReference>
<evidence type="ECO:0000256" key="13">
    <source>
        <dbReference type="SAM" id="Coils"/>
    </source>
</evidence>
<evidence type="ECO:0000313" key="18">
    <source>
        <dbReference type="EMBL" id="SHE37998.1"/>
    </source>
</evidence>
<keyword evidence="14" id="KW-0732">Signal</keyword>
<keyword evidence="5" id="KW-0547">Nucleotide-binding</keyword>
<accession>A0A1M4T0K4</accession>
<evidence type="ECO:0000256" key="8">
    <source>
        <dbReference type="ARBA" id="ARBA00023012"/>
    </source>
</evidence>
<dbReference type="PROSITE" id="PS01124">
    <property type="entry name" value="HTH_ARAC_FAMILY_2"/>
    <property type="match status" value="1"/>
</dbReference>
<evidence type="ECO:0000256" key="10">
    <source>
        <dbReference type="ARBA" id="ARBA00023125"/>
    </source>
</evidence>
<dbReference type="InterPro" id="IPR013783">
    <property type="entry name" value="Ig-like_fold"/>
</dbReference>
<proteinExistence type="predicted"/>
<evidence type="ECO:0000256" key="3">
    <source>
        <dbReference type="ARBA" id="ARBA00022553"/>
    </source>
</evidence>
<keyword evidence="11" id="KW-0804">Transcription</keyword>
<reference evidence="18 19" key="1">
    <citation type="submission" date="2016-11" db="EMBL/GenBank/DDBJ databases">
        <authorList>
            <person name="Jaros S."/>
            <person name="Januszkiewicz K."/>
            <person name="Wedrychowicz H."/>
        </authorList>
    </citation>
    <scope>NUCLEOTIDE SEQUENCE [LARGE SCALE GENOMIC DNA]</scope>
    <source>
        <strain evidence="18 19">DSM 26897</strain>
    </source>
</reference>
<dbReference type="FunFam" id="2.60.40.10:FF:000791">
    <property type="entry name" value="Two-component system sensor histidine kinase/response regulator"/>
    <property type="match status" value="1"/>
</dbReference>